<dbReference type="GO" id="GO:0005886">
    <property type="term" value="C:plasma membrane"/>
    <property type="evidence" value="ECO:0007669"/>
    <property type="project" value="TreeGrafter"/>
</dbReference>
<gene>
    <name evidence="14" type="ORF">CHS0354_021695</name>
</gene>
<reference evidence="14" key="2">
    <citation type="journal article" date="2021" name="Genome Biol. Evol.">
        <title>Developing a high-quality reference genome for a parasitic bivalve with doubly uniparental inheritance (Bivalvia: Unionida).</title>
        <authorList>
            <person name="Smith C.H."/>
        </authorList>
    </citation>
    <scope>NUCLEOTIDE SEQUENCE</scope>
    <source>
        <strain evidence="14">CHS0354</strain>
        <tissue evidence="14">Mantle</tissue>
    </source>
</reference>
<evidence type="ECO:0000259" key="13">
    <source>
        <dbReference type="PROSITE" id="PS50104"/>
    </source>
</evidence>
<evidence type="ECO:0000256" key="10">
    <source>
        <dbReference type="ARBA" id="ARBA00023180"/>
    </source>
</evidence>
<evidence type="ECO:0000256" key="12">
    <source>
        <dbReference type="SAM" id="Phobius"/>
    </source>
</evidence>
<keyword evidence="10" id="KW-0325">Glycoprotein</keyword>
<evidence type="ECO:0000256" key="8">
    <source>
        <dbReference type="ARBA" id="ARBA00023136"/>
    </source>
</evidence>
<dbReference type="InterPro" id="IPR001611">
    <property type="entry name" value="Leu-rich_rpt"/>
</dbReference>
<evidence type="ECO:0000256" key="1">
    <source>
        <dbReference type="ARBA" id="ARBA00004167"/>
    </source>
</evidence>
<feature type="domain" description="TIR" evidence="13">
    <location>
        <begin position="560"/>
        <end position="700"/>
    </location>
</feature>
<keyword evidence="9" id="KW-0675">Receptor</keyword>
<dbReference type="Gene3D" id="3.80.10.10">
    <property type="entry name" value="Ribonuclease Inhibitor"/>
    <property type="match status" value="2"/>
</dbReference>
<dbReference type="SUPFAM" id="SSF52058">
    <property type="entry name" value="L domain-like"/>
    <property type="match status" value="1"/>
</dbReference>
<keyword evidence="15" id="KW-1185">Reference proteome</keyword>
<dbReference type="InterPro" id="IPR035897">
    <property type="entry name" value="Toll_tir_struct_dom_sf"/>
</dbReference>
<evidence type="ECO:0000256" key="11">
    <source>
        <dbReference type="SAM" id="MobiDB-lite"/>
    </source>
</evidence>
<dbReference type="SMART" id="SM00365">
    <property type="entry name" value="LRR_SD22"/>
    <property type="match status" value="3"/>
</dbReference>
<dbReference type="PRINTS" id="PR00019">
    <property type="entry name" value="LEURICHRPT"/>
</dbReference>
<dbReference type="SMART" id="SM00255">
    <property type="entry name" value="TIR"/>
    <property type="match status" value="1"/>
</dbReference>
<dbReference type="Proteomes" id="UP001195483">
    <property type="component" value="Unassembled WGS sequence"/>
</dbReference>
<dbReference type="InterPro" id="IPR026906">
    <property type="entry name" value="LRR_5"/>
</dbReference>
<dbReference type="SUPFAM" id="SSF52047">
    <property type="entry name" value="RNI-like"/>
    <property type="match status" value="1"/>
</dbReference>
<dbReference type="InterPro" id="IPR032675">
    <property type="entry name" value="LRR_dom_sf"/>
</dbReference>
<dbReference type="PANTHER" id="PTHR24365:SF530">
    <property type="entry name" value="MSTPROX-RELATED"/>
    <property type="match status" value="1"/>
</dbReference>
<dbReference type="Pfam" id="PF13306">
    <property type="entry name" value="LRR_5"/>
    <property type="match status" value="1"/>
</dbReference>
<evidence type="ECO:0000256" key="4">
    <source>
        <dbReference type="ARBA" id="ARBA00022692"/>
    </source>
</evidence>
<evidence type="ECO:0000256" key="7">
    <source>
        <dbReference type="ARBA" id="ARBA00022989"/>
    </source>
</evidence>
<dbReference type="SMART" id="SM00369">
    <property type="entry name" value="LRR_TYP"/>
    <property type="match status" value="4"/>
</dbReference>
<evidence type="ECO:0000256" key="5">
    <source>
        <dbReference type="ARBA" id="ARBA00022729"/>
    </source>
</evidence>
<comment type="similarity">
    <text evidence="2">Belongs to the Toll-like receptor family.</text>
</comment>
<keyword evidence="4 12" id="KW-0812">Transmembrane</keyword>
<evidence type="ECO:0000256" key="3">
    <source>
        <dbReference type="ARBA" id="ARBA00022614"/>
    </source>
</evidence>
<dbReference type="PROSITE" id="PS51450">
    <property type="entry name" value="LRR"/>
    <property type="match status" value="1"/>
</dbReference>
<comment type="caution">
    <text evidence="14">The sequence shown here is derived from an EMBL/GenBank/DDBJ whole genome shotgun (WGS) entry which is preliminary data.</text>
</comment>
<dbReference type="Gene3D" id="3.40.50.10140">
    <property type="entry name" value="Toll/interleukin-1 receptor homology (TIR) domain"/>
    <property type="match status" value="1"/>
</dbReference>
<dbReference type="SUPFAM" id="SSF52200">
    <property type="entry name" value="Toll/Interleukin receptor TIR domain"/>
    <property type="match status" value="1"/>
</dbReference>
<keyword evidence="7 12" id="KW-1133">Transmembrane helix</keyword>
<keyword evidence="6" id="KW-0677">Repeat</keyword>
<protein>
    <recommendedName>
        <fullName evidence="13">TIR domain-containing protein</fullName>
    </recommendedName>
</protein>
<evidence type="ECO:0000313" key="15">
    <source>
        <dbReference type="Proteomes" id="UP001195483"/>
    </source>
</evidence>
<comment type="subcellular location">
    <subcellularLocation>
        <location evidence="1">Membrane</location>
        <topology evidence="1">Single-pass membrane protein</topology>
    </subcellularLocation>
</comment>
<dbReference type="EMBL" id="JAEAOA010001325">
    <property type="protein sequence ID" value="KAK3612020.1"/>
    <property type="molecule type" value="Genomic_DNA"/>
</dbReference>
<feature type="compositionally biased region" description="Basic and acidic residues" evidence="11">
    <location>
        <begin position="708"/>
        <end position="721"/>
    </location>
</feature>
<evidence type="ECO:0000256" key="6">
    <source>
        <dbReference type="ARBA" id="ARBA00022737"/>
    </source>
</evidence>
<dbReference type="GO" id="GO:0007165">
    <property type="term" value="P:signal transduction"/>
    <property type="evidence" value="ECO:0007669"/>
    <property type="project" value="InterPro"/>
</dbReference>
<evidence type="ECO:0000256" key="9">
    <source>
        <dbReference type="ARBA" id="ARBA00023170"/>
    </source>
</evidence>
<dbReference type="PROSITE" id="PS50104">
    <property type="entry name" value="TIR"/>
    <property type="match status" value="1"/>
</dbReference>
<name>A0AAE0TKE7_9BIVA</name>
<dbReference type="PRINTS" id="PR01537">
    <property type="entry name" value="INTRLKN1R1F"/>
</dbReference>
<dbReference type="Pfam" id="PF01582">
    <property type="entry name" value="TIR"/>
    <property type="match status" value="1"/>
</dbReference>
<evidence type="ECO:0000313" key="14">
    <source>
        <dbReference type="EMBL" id="KAK3612020.1"/>
    </source>
</evidence>
<organism evidence="14 15">
    <name type="scientific">Potamilus streckersoni</name>
    <dbReference type="NCBI Taxonomy" id="2493646"/>
    <lineage>
        <taxon>Eukaryota</taxon>
        <taxon>Metazoa</taxon>
        <taxon>Spiralia</taxon>
        <taxon>Lophotrochozoa</taxon>
        <taxon>Mollusca</taxon>
        <taxon>Bivalvia</taxon>
        <taxon>Autobranchia</taxon>
        <taxon>Heteroconchia</taxon>
        <taxon>Palaeoheterodonta</taxon>
        <taxon>Unionida</taxon>
        <taxon>Unionoidea</taxon>
        <taxon>Unionidae</taxon>
        <taxon>Ambleminae</taxon>
        <taxon>Lampsilini</taxon>
        <taxon>Potamilus</taxon>
    </lineage>
</organism>
<keyword evidence="8 12" id="KW-0472">Membrane</keyword>
<dbReference type="InterPro" id="IPR003591">
    <property type="entry name" value="Leu-rich_rpt_typical-subtyp"/>
</dbReference>
<dbReference type="Pfam" id="PF13855">
    <property type="entry name" value="LRR_8"/>
    <property type="match status" value="1"/>
</dbReference>
<dbReference type="AlphaFoldDB" id="A0AAE0TKE7"/>
<accession>A0AAE0TKE7</accession>
<dbReference type="GO" id="GO:0038023">
    <property type="term" value="F:signaling receptor activity"/>
    <property type="evidence" value="ECO:0007669"/>
    <property type="project" value="TreeGrafter"/>
</dbReference>
<dbReference type="Pfam" id="PF00560">
    <property type="entry name" value="LRR_1"/>
    <property type="match status" value="1"/>
</dbReference>
<feature type="transmembrane region" description="Helical" evidence="12">
    <location>
        <begin position="505"/>
        <end position="528"/>
    </location>
</feature>
<feature type="region of interest" description="Disordered" evidence="11">
    <location>
        <begin position="708"/>
        <end position="729"/>
    </location>
</feature>
<reference evidence="14" key="3">
    <citation type="submission" date="2023-05" db="EMBL/GenBank/DDBJ databases">
        <authorList>
            <person name="Smith C.H."/>
        </authorList>
    </citation>
    <scope>NUCLEOTIDE SEQUENCE</scope>
    <source>
        <strain evidence="14">CHS0354</strain>
        <tissue evidence="14">Mantle</tissue>
    </source>
</reference>
<dbReference type="PANTHER" id="PTHR24365">
    <property type="entry name" value="TOLL-LIKE RECEPTOR"/>
    <property type="match status" value="1"/>
</dbReference>
<sequence>MNHNIKNTRQTNIWFPDEALGQVKSLQTLFLDGITNSTFGPGFQNLLNLTNVIFSGENDVGYCGLKSISAQTFRNVFYIESLIIRECGIEHIDEQAFSTLPYLSFLDLSGNKKLGIEGAARGFQGLKNTSIKVLKLNNIYPDFSIGVRIKREHMEMLRNTSITELEFSGNKVEIVDGETFDVMPIHLTKLNVSFNRFLMGDYLLHASSMKNLTTYDGSYQFFSLLNAASFNKRDVSSHQDTTSLTMIKWTNLTIQVPENLKVANFSHSKLAFPVLGFRVGRNRVEYLDASYSMLYNWTGPVLGFDSLTYLDLSNNHCSELSFHFFDYLPRLVILLVSNNLLGIVFSRDKDGGIFQNLKTLKHLDLSNNRITSMNENIFQGLVNVEILNISHNLLDTFLVNIGHMNNLRVLDLSQNMLQVVQYHVGRTLEDIASMRTYNVYVNISHNQLRCLCSTLQFMIWVRDTKTIVVGMTPCMLANGTKVVFNYKNDLIRYMNHMDKECMSNLGLIFGTTISISLAIVTAVVGIVYRYRWKFRYMYYMTMNKFKGYHPIGNFDIDNSFVYDAFIACADEDCKFVKDLWLNELEHKRGMRLFIPCLDIKPGKKYLSSVVEAIHNSRKTVMILTENFLLSKWCLYEFQMAYQKAIDSGQDTVIVILYEHIPHERINRVKMMRDFFKSNSYIEHPDMSRLDVVFDDYQTKHDALRELKSQMRQKSDQEQCEKRVRRHRKP</sequence>
<dbReference type="InterPro" id="IPR000157">
    <property type="entry name" value="TIR_dom"/>
</dbReference>
<reference evidence="14" key="1">
    <citation type="journal article" date="2021" name="Genome Biol. Evol.">
        <title>A High-Quality Reference Genome for a Parasitic Bivalve with Doubly Uniparental Inheritance (Bivalvia: Unionida).</title>
        <authorList>
            <person name="Smith C.H."/>
        </authorList>
    </citation>
    <scope>NUCLEOTIDE SEQUENCE</scope>
    <source>
        <strain evidence="14">CHS0354</strain>
    </source>
</reference>
<keyword evidence="3" id="KW-0433">Leucine-rich repeat</keyword>
<evidence type="ECO:0000256" key="2">
    <source>
        <dbReference type="ARBA" id="ARBA00009634"/>
    </source>
</evidence>
<proteinExistence type="inferred from homology"/>
<keyword evidence="5" id="KW-0732">Signal</keyword>